<dbReference type="AlphaFoldDB" id="X0LAD6"/>
<dbReference type="OrthoDB" id="2840209at2759"/>
<feature type="transmembrane region" description="Helical" evidence="2">
    <location>
        <begin position="124"/>
        <end position="143"/>
    </location>
</feature>
<evidence type="ECO:0000256" key="2">
    <source>
        <dbReference type="SAM" id="Phobius"/>
    </source>
</evidence>
<dbReference type="HOGENOM" id="CLU_1441108_0_0_1"/>
<name>X0LAD6_FUSOX</name>
<organism evidence="3">
    <name type="scientific">Fusarium oxysporum f. sp. vasinfectum 25433</name>
    <dbReference type="NCBI Taxonomy" id="1089449"/>
    <lineage>
        <taxon>Eukaryota</taxon>
        <taxon>Fungi</taxon>
        <taxon>Dikarya</taxon>
        <taxon>Ascomycota</taxon>
        <taxon>Pezizomycotina</taxon>
        <taxon>Sordariomycetes</taxon>
        <taxon>Hypocreomycetidae</taxon>
        <taxon>Hypocreales</taxon>
        <taxon>Nectriaceae</taxon>
        <taxon>Fusarium</taxon>
        <taxon>Fusarium oxysporum species complex</taxon>
    </lineage>
</organism>
<dbReference type="EMBL" id="KK035212">
    <property type="protein sequence ID" value="EXM18052.1"/>
    <property type="molecule type" value="Genomic_DNA"/>
</dbReference>
<gene>
    <name evidence="3" type="ORF">FOTG_13787</name>
</gene>
<keyword evidence="2" id="KW-1133">Transmembrane helix</keyword>
<dbReference type="Proteomes" id="UP000030701">
    <property type="component" value="Unassembled WGS sequence"/>
</dbReference>
<feature type="region of interest" description="Disordered" evidence="1">
    <location>
        <begin position="65"/>
        <end position="95"/>
    </location>
</feature>
<accession>X0LAD6</accession>
<evidence type="ECO:0000313" key="3">
    <source>
        <dbReference type="EMBL" id="EXM18052.1"/>
    </source>
</evidence>
<keyword evidence="2" id="KW-0472">Membrane</keyword>
<feature type="transmembrane region" description="Helical" evidence="2">
    <location>
        <begin position="170"/>
        <end position="187"/>
    </location>
</feature>
<evidence type="ECO:0000256" key="1">
    <source>
        <dbReference type="SAM" id="MobiDB-lite"/>
    </source>
</evidence>
<keyword evidence="2" id="KW-0812">Transmembrane</keyword>
<protein>
    <submittedName>
        <fullName evidence="3">Uncharacterized protein</fullName>
    </submittedName>
</protein>
<reference evidence="3" key="2">
    <citation type="submission" date="2014-03" db="EMBL/GenBank/DDBJ databases">
        <title>The Genome Annotation of Fusarium oxysporum Cotton.</title>
        <authorList>
            <consortium name="The Broad Institute Genomics Platform"/>
            <person name="Ma L.-J."/>
            <person name="Corby-Kistler H."/>
            <person name="Broz K."/>
            <person name="Gale L.R."/>
            <person name="Jonkers W."/>
            <person name="O'Donnell K."/>
            <person name="Ploetz R."/>
            <person name="Steinberg C."/>
            <person name="Schwartz D.C."/>
            <person name="VanEtten H."/>
            <person name="Zhou S."/>
            <person name="Young S.K."/>
            <person name="Zeng Q."/>
            <person name="Gargeya S."/>
            <person name="Fitzgerald M."/>
            <person name="Abouelleil A."/>
            <person name="Alvarado L."/>
            <person name="Chapman S.B."/>
            <person name="Gainer-Dewar J."/>
            <person name="Goldberg J."/>
            <person name="Griggs A."/>
            <person name="Gujja S."/>
            <person name="Hansen M."/>
            <person name="Howarth C."/>
            <person name="Imamovic A."/>
            <person name="Ireland A."/>
            <person name="Larimer J."/>
            <person name="McCowan C."/>
            <person name="Murphy C."/>
            <person name="Pearson M."/>
            <person name="Poon T.W."/>
            <person name="Priest M."/>
            <person name="Roberts A."/>
            <person name="Saif S."/>
            <person name="Shea T."/>
            <person name="Sykes S."/>
            <person name="Wortman J."/>
            <person name="Nusbaum C."/>
            <person name="Birren B."/>
        </authorList>
    </citation>
    <scope>NUCLEOTIDE SEQUENCE</scope>
    <source>
        <strain evidence="3">25433</strain>
    </source>
</reference>
<proteinExistence type="predicted"/>
<reference evidence="3" key="1">
    <citation type="submission" date="2011-11" db="EMBL/GenBank/DDBJ databases">
        <title>The Genome Sequence of Fusarium oxysporum Cotton.</title>
        <authorList>
            <consortium name="The Broad Institute Genome Sequencing Platform"/>
            <person name="Ma L.-J."/>
            <person name="Gale L.R."/>
            <person name="Schwartz D.C."/>
            <person name="Zhou S."/>
            <person name="Corby-Kistler H."/>
            <person name="Young S.K."/>
            <person name="Zeng Q."/>
            <person name="Gargeya S."/>
            <person name="Fitzgerald M."/>
            <person name="Haas B."/>
            <person name="Abouelleil A."/>
            <person name="Alvarado L."/>
            <person name="Arachchi H.M."/>
            <person name="Berlin A."/>
            <person name="Brown A."/>
            <person name="Chapman S.B."/>
            <person name="Chen Z."/>
            <person name="Dunbar C."/>
            <person name="Freedman E."/>
            <person name="Gearin G."/>
            <person name="Goldberg J."/>
            <person name="Griggs A."/>
            <person name="Gujja S."/>
            <person name="Heiman D."/>
            <person name="Howarth C."/>
            <person name="Larson L."/>
            <person name="Lui A."/>
            <person name="MacDonald P.J.P."/>
            <person name="Montmayeur A."/>
            <person name="Murphy C."/>
            <person name="Neiman D."/>
            <person name="Pearson M."/>
            <person name="Priest M."/>
            <person name="Roberts A."/>
            <person name="Saif S."/>
            <person name="Shea T."/>
            <person name="Shenoy N."/>
            <person name="Sisk P."/>
            <person name="Stolte C."/>
            <person name="Sykes S."/>
            <person name="Wortman J."/>
            <person name="Nusbaum C."/>
            <person name="Birren B."/>
        </authorList>
    </citation>
    <scope>NUCLEOTIDE SEQUENCE [LARGE SCALE GENOMIC DNA]</scope>
    <source>
        <strain evidence="3">25433</strain>
    </source>
</reference>
<sequence>MWKNLANLSHALGIHKHSHTASALMVQPICEPHFVRRINVLAVFVPFERGARALYSLLSVVTEDDNPESVDTTSTGTPKPEDTQDGAQSDNDGLLAPNREDKIAEEAASVHADCPLKRHVSYSLIPIAFIGSACLICSCWLIAHIQAKTDNGYIAAVIVGGKLSSTEAKLIEAAFSILVAPAVVAVAN</sequence>